<evidence type="ECO:0000256" key="2">
    <source>
        <dbReference type="PROSITE-ProRule" id="PRU00708"/>
    </source>
</evidence>
<dbReference type="PANTHER" id="PTHR47926:SF414">
    <property type="entry name" value="PENTATRICOPEPTIDE REPEAT-CONTAINING PROTEIN DOT4, CHLOROPLASTIC-LIKE"/>
    <property type="match status" value="1"/>
</dbReference>
<dbReference type="Gene3D" id="1.25.40.10">
    <property type="entry name" value="Tetratricopeptide repeat domain"/>
    <property type="match status" value="1"/>
</dbReference>
<proteinExistence type="predicted"/>
<gene>
    <name evidence="3" type="ORF">Dsin_009824</name>
</gene>
<dbReference type="AlphaFoldDB" id="A0AAE0ASI9"/>
<name>A0AAE0ASI9_9ROSI</name>
<reference evidence="3" key="1">
    <citation type="journal article" date="2023" name="Plant J.">
        <title>Genome sequences and population genomics provide insights into the demographic history, inbreeding, and mutation load of two 'living fossil' tree species of Dipteronia.</title>
        <authorList>
            <person name="Feng Y."/>
            <person name="Comes H.P."/>
            <person name="Chen J."/>
            <person name="Zhu S."/>
            <person name="Lu R."/>
            <person name="Zhang X."/>
            <person name="Li P."/>
            <person name="Qiu J."/>
            <person name="Olsen K.M."/>
            <person name="Qiu Y."/>
        </authorList>
    </citation>
    <scope>NUCLEOTIDE SEQUENCE</scope>
    <source>
        <strain evidence="3">NBL</strain>
    </source>
</reference>
<dbReference type="GO" id="GO:0003723">
    <property type="term" value="F:RNA binding"/>
    <property type="evidence" value="ECO:0007669"/>
    <property type="project" value="InterPro"/>
</dbReference>
<evidence type="ECO:0000313" key="3">
    <source>
        <dbReference type="EMBL" id="KAK3222799.1"/>
    </source>
</evidence>
<protein>
    <recommendedName>
        <fullName evidence="5">Pentatricopeptide repeat-containing protein</fullName>
    </recommendedName>
</protein>
<dbReference type="PROSITE" id="PS51375">
    <property type="entry name" value="PPR"/>
    <property type="match status" value="1"/>
</dbReference>
<dbReference type="GO" id="GO:0009451">
    <property type="term" value="P:RNA modification"/>
    <property type="evidence" value="ECO:0007669"/>
    <property type="project" value="InterPro"/>
</dbReference>
<evidence type="ECO:0000313" key="4">
    <source>
        <dbReference type="Proteomes" id="UP001281410"/>
    </source>
</evidence>
<dbReference type="NCBIfam" id="TIGR00756">
    <property type="entry name" value="PPR"/>
    <property type="match status" value="1"/>
</dbReference>
<organism evidence="3 4">
    <name type="scientific">Dipteronia sinensis</name>
    <dbReference type="NCBI Taxonomy" id="43782"/>
    <lineage>
        <taxon>Eukaryota</taxon>
        <taxon>Viridiplantae</taxon>
        <taxon>Streptophyta</taxon>
        <taxon>Embryophyta</taxon>
        <taxon>Tracheophyta</taxon>
        <taxon>Spermatophyta</taxon>
        <taxon>Magnoliopsida</taxon>
        <taxon>eudicotyledons</taxon>
        <taxon>Gunneridae</taxon>
        <taxon>Pentapetalae</taxon>
        <taxon>rosids</taxon>
        <taxon>malvids</taxon>
        <taxon>Sapindales</taxon>
        <taxon>Sapindaceae</taxon>
        <taxon>Hippocastanoideae</taxon>
        <taxon>Acereae</taxon>
        <taxon>Dipteronia</taxon>
    </lineage>
</organism>
<feature type="repeat" description="PPR" evidence="2">
    <location>
        <begin position="1"/>
        <end position="28"/>
    </location>
</feature>
<keyword evidence="1" id="KW-0677">Repeat</keyword>
<keyword evidence="4" id="KW-1185">Reference proteome</keyword>
<dbReference type="InterPro" id="IPR011990">
    <property type="entry name" value="TPR-like_helical_dom_sf"/>
</dbReference>
<evidence type="ECO:0008006" key="5">
    <source>
        <dbReference type="Google" id="ProtNLM"/>
    </source>
</evidence>
<dbReference type="EMBL" id="JANJYJ010000003">
    <property type="protein sequence ID" value="KAK3222799.1"/>
    <property type="molecule type" value="Genomic_DNA"/>
</dbReference>
<dbReference type="Proteomes" id="UP001281410">
    <property type="component" value="Unassembled WGS sequence"/>
</dbReference>
<dbReference type="PANTHER" id="PTHR47926">
    <property type="entry name" value="PENTATRICOPEPTIDE REPEAT-CONTAINING PROTEIN"/>
    <property type="match status" value="1"/>
</dbReference>
<accession>A0AAE0ASI9</accession>
<sequence length="88" mass="9649">MIGRYFKKGRREEGFVLFSKLLKSGIRPNVFTFAGVLNACADHAAGELGKQVHAYMTRIGFDPHSFAASALVHMYSKCGNVENAKKGV</sequence>
<evidence type="ECO:0000256" key="1">
    <source>
        <dbReference type="ARBA" id="ARBA00022737"/>
    </source>
</evidence>
<comment type="caution">
    <text evidence="3">The sequence shown here is derived from an EMBL/GenBank/DDBJ whole genome shotgun (WGS) entry which is preliminary data.</text>
</comment>
<dbReference type="InterPro" id="IPR002885">
    <property type="entry name" value="PPR_rpt"/>
</dbReference>
<dbReference type="InterPro" id="IPR046960">
    <property type="entry name" value="PPR_At4g14850-like_plant"/>
</dbReference>
<dbReference type="Pfam" id="PF13041">
    <property type="entry name" value="PPR_2"/>
    <property type="match status" value="1"/>
</dbReference>